<proteinExistence type="predicted"/>
<comment type="caution">
    <text evidence="1">The sequence shown here is derived from an EMBL/GenBank/DDBJ whole genome shotgun (WGS) entry which is preliminary data.</text>
</comment>
<evidence type="ECO:0000313" key="2">
    <source>
        <dbReference type="Proteomes" id="UP000295444"/>
    </source>
</evidence>
<dbReference type="Gene3D" id="3.40.50.12370">
    <property type="match status" value="1"/>
</dbReference>
<protein>
    <submittedName>
        <fullName evidence="1">Universal stress protein family protein</fullName>
    </submittedName>
</protein>
<dbReference type="PRINTS" id="PR01438">
    <property type="entry name" value="UNVRSLSTRESS"/>
</dbReference>
<dbReference type="InterPro" id="IPR006015">
    <property type="entry name" value="Universal_stress_UspA"/>
</dbReference>
<accession>A0A4R6SEG8</accession>
<dbReference type="AlphaFoldDB" id="A0A4R6SEG8"/>
<dbReference type="RefSeq" id="WP_133850715.1">
    <property type="nucleotide sequence ID" value="NZ_SNXZ01000003.1"/>
</dbReference>
<dbReference type="Proteomes" id="UP000295444">
    <property type="component" value="Unassembled WGS sequence"/>
</dbReference>
<name>A0A4R6SEG8_LABRH</name>
<dbReference type="EMBL" id="SNXZ01000003">
    <property type="protein sequence ID" value="TDP97525.1"/>
    <property type="molecule type" value="Genomic_DNA"/>
</dbReference>
<evidence type="ECO:0000313" key="1">
    <source>
        <dbReference type="EMBL" id="TDP97525.1"/>
    </source>
</evidence>
<sequence>MPNTLTGQLRPATAITLPGARRSSEPAQSTALDTVLVATDGSMCAERALRIGTDLAERASCELHVYHSEGVEPSATHRAHVCRTGARPGDELVSGMTSRSLLVLGAHGRRTSASLGLGSLAAAMVCRTPTAAIVVGGVETARHGVITVGIGDGDPKPLLRWACLLAGLTSSRLTLLHAVPTSRPVDRDHGTRVLAEAFRTLRSLSPAIVAKAQLHSGYAHEAMAQCRDSDLLVLGPGECWDGRPGQVTLAGLHHAPCPVVVARA</sequence>
<gene>
    <name evidence="1" type="ORF">EV186_103489</name>
</gene>
<keyword evidence="2" id="KW-1185">Reference proteome</keyword>
<dbReference type="CDD" id="cd00293">
    <property type="entry name" value="USP-like"/>
    <property type="match status" value="1"/>
</dbReference>
<reference evidence="1 2" key="1">
    <citation type="submission" date="2019-03" db="EMBL/GenBank/DDBJ databases">
        <title>Genomic Encyclopedia of Type Strains, Phase IV (KMG-IV): sequencing the most valuable type-strain genomes for metagenomic binning, comparative biology and taxonomic classification.</title>
        <authorList>
            <person name="Goeker M."/>
        </authorList>
    </citation>
    <scope>NUCLEOTIDE SEQUENCE [LARGE SCALE GENOMIC DNA]</scope>
    <source>
        <strain evidence="1 2">DSM 45361</strain>
    </source>
</reference>
<dbReference type="SUPFAM" id="SSF52402">
    <property type="entry name" value="Adenine nucleotide alpha hydrolases-like"/>
    <property type="match status" value="2"/>
</dbReference>
<organism evidence="1 2">
    <name type="scientific">Labedaea rhizosphaerae</name>
    <dbReference type="NCBI Taxonomy" id="598644"/>
    <lineage>
        <taxon>Bacteria</taxon>
        <taxon>Bacillati</taxon>
        <taxon>Actinomycetota</taxon>
        <taxon>Actinomycetes</taxon>
        <taxon>Pseudonocardiales</taxon>
        <taxon>Pseudonocardiaceae</taxon>
        <taxon>Labedaea</taxon>
    </lineage>
</organism>
<dbReference type="OrthoDB" id="3694745at2"/>